<dbReference type="InterPro" id="IPR013785">
    <property type="entry name" value="Aldolase_TIM"/>
</dbReference>
<dbReference type="PANTHER" id="PTHR43656">
    <property type="entry name" value="BINDING OXIDOREDUCTASE, PUTATIVE (AFU_ORTHOLOGUE AFUA_2G08260)-RELATED"/>
    <property type="match status" value="1"/>
</dbReference>
<evidence type="ECO:0000313" key="5">
    <source>
        <dbReference type="Proteomes" id="UP001189429"/>
    </source>
</evidence>
<dbReference type="EMBL" id="CAUYUJ010000925">
    <property type="protein sequence ID" value="CAK0793238.1"/>
    <property type="molecule type" value="Genomic_DNA"/>
</dbReference>
<dbReference type="PANTHER" id="PTHR43656:SF2">
    <property type="entry name" value="BINDING OXIDOREDUCTASE, PUTATIVE (AFU_ORTHOLOGUE AFUA_2G08260)-RELATED"/>
    <property type="match status" value="1"/>
</dbReference>
<evidence type="ECO:0000256" key="2">
    <source>
        <dbReference type="ARBA" id="ARBA00023002"/>
    </source>
</evidence>
<dbReference type="Gene3D" id="3.20.20.70">
    <property type="entry name" value="Aldolase class I"/>
    <property type="match status" value="1"/>
</dbReference>
<dbReference type="InterPro" id="IPR051799">
    <property type="entry name" value="NADH_flavin_oxidoreductase"/>
</dbReference>
<dbReference type="InterPro" id="IPR001155">
    <property type="entry name" value="OxRdtase_FMN_N"/>
</dbReference>
<dbReference type="SUPFAM" id="SSF51395">
    <property type="entry name" value="FMN-linked oxidoreductases"/>
    <property type="match status" value="1"/>
</dbReference>
<gene>
    <name evidence="4" type="ORF">PCOR1329_LOCUS3603</name>
</gene>
<reference evidence="4" key="1">
    <citation type="submission" date="2023-10" db="EMBL/GenBank/DDBJ databases">
        <authorList>
            <person name="Chen Y."/>
            <person name="Shah S."/>
            <person name="Dougan E. K."/>
            <person name="Thang M."/>
            <person name="Chan C."/>
        </authorList>
    </citation>
    <scope>NUCLEOTIDE SEQUENCE [LARGE SCALE GENOMIC DNA]</scope>
</reference>
<evidence type="ECO:0000313" key="4">
    <source>
        <dbReference type="EMBL" id="CAK0793238.1"/>
    </source>
</evidence>
<keyword evidence="2" id="KW-0560">Oxidoreductase</keyword>
<evidence type="ECO:0000259" key="3">
    <source>
        <dbReference type="Pfam" id="PF00724"/>
    </source>
</evidence>
<name>A0ABN9PJQ7_9DINO</name>
<sequence>MPVMGHGYLLEQFSSTRSNKTADEYGCPTFIERVRLLLDVCNEVRKKLGPAHIVAVKLGKATVNAHAIASGETQELLRALSRVPVDLVEVSAGGNYDDSAIILGNSTGEPLGQPFFLKLECQLEAHTSGSGLAIMVTGGFRATQAVEAALTDGGADLVGFAKPFILCLDVLRKISAGESFDMSVPFQSARWAARFGQLHLIRNHGLAMLAAGLDGAHYRHQLERLSVNQPADPSFGGLPCGLWFLVWDILAAYGLRWMWWTLLRGA</sequence>
<dbReference type="Proteomes" id="UP001189429">
    <property type="component" value="Unassembled WGS sequence"/>
</dbReference>
<keyword evidence="1" id="KW-0285">Flavoprotein</keyword>
<evidence type="ECO:0000256" key="1">
    <source>
        <dbReference type="ARBA" id="ARBA00022630"/>
    </source>
</evidence>
<protein>
    <recommendedName>
        <fullName evidence="3">NADH:flavin oxidoreductase/NADH oxidase N-terminal domain-containing protein</fullName>
    </recommendedName>
</protein>
<keyword evidence="5" id="KW-1185">Reference proteome</keyword>
<comment type="caution">
    <text evidence="4">The sequence shown here is derived from an EMBL/GenBank/DDBJ whole genome shotgun (WGS) entry which is preliminary data.</text>
</comment>
<accession>A0ABN9PJQ7</accession>
<proteinExistence type="predicted"/>
<organism evidence="4 5">
    <name type="scientific">Prorocentrum cordatum</name>
    <dbReference type="NCBI Taxonomy" id="2364126"/>
    <lineage>
        <taxon>Eukaryota</taxon>
        <taxon>Sar</taxon>
        <taxon>Alveolata</taxon>
        <taxon>Dinophyceae</taxon>
        <taxon>Prorocentrales</taxon>
        <taxon>Prorocentraceae</taxon>
        <taxon>Prorocentrum</taxon>
    </lineage>
</organism>
<dbReference type="Pfam" id="PF00724">
    <property type="entry name" value="Oxidored_FMN"/>
    <property type="match status" value="1"/>
</dbReference>
<feature type="domain" description="NADH:flavin oxidoreductase/NADH oxidase N-terminal" evidence="3">
    <location>
        <begin position="6"/>
        <end position="176"/>
    </location>
</feature>